<evidence type="ECO:0000313" key="4">
    <source>
        <dbReference type="Proteomes" id="UP000004038"/>
    </source>
</evidence>
<dbReference type="Pfam" id="PF13432">
    <property type="entry name" value="TPR_16"/>
    <property type="match status" value="1"/>
</dbReference>
<dbReference type="InterPro" id="IPR037919">
    <property type="entry name" value="OGT"/>
</dbReference>
<feature type="repeat" description="TPR" evidence="1">
    <location>
        <begin position="421"/>
        <end position="454"/>
    </location>
</feature>
<sequence>MAKESIRRRLAAILAADAVGYSRLMERDEKSTHTLLMARWKEVLEPLVGIHQGRVFKRTGDGVLVEFGSAVNAVECAAALQQAMAAANRDLPEDRAIVLRVGVNLGDIMVEDSDLFGDGVNVAARIEALADPGGVAISDGIHEYVHSRTDIDFVDSGYHEVKNIERPVHIWTWSPKDRAREPPKIAAGPPPQLPAKPSIAVLPFDNMSGDPEQGYFADGITEDIITDLSKVSGLFVIARNSSFAYKGKTPDIRKVSRELGVRYVLEGSVRRAANRIRINAQMIDGTTGGHLWAERYDRGLEDIFAVQDEVTRTIVNALRVKLTAGEEERRESRGKVDPEAYDLLVRSRQAILQFNALSSMEARRMLHRVLEIDPGMAAAHASLSIIALTDFINQWNGATPDNLTQAFELAQEAIDTDGSEPQGHYTLALALSWMRRLDEAEHAAERAIELDPNSANAYTALGTIRDFQGRHEEALALYTRAHRLDPQFDLSLHFQGRALLNLGRFDEAEVAFKRRLMLAPRSDMTRFYLACLYGRTGRHEEARGYWREVLGVNPSFSVDHLRRSLPYQDPHVMDRLVEGLREAGVSI</sequence>
<dbReference type="Gene3D" id="3.40.50.10070">
    <property type="entry name" value="TolB, N-terminal domain"/>
    <property type="match status" value="1"/>
</dbReference>
<dbReference type="InterPro" id="IPR019734">
    <property type="entry name" value="TPR_rpt"/>
</dbReference>
<dbReference type="PROSITE" id="PS50005">
    <property type="entry name" value="TPR"/>
    <property type="match status" value="2"/>
</dbReference>
<dbReference type="PANTHER" id="PTHR44366">
    <property type="entry name" value="UDP-N-ACETYLGLUCOSAMINE--PEPTIDE N-ACETYLGLUCOSAMINYLTRANSFERASE 110 KDA SUBUNIT"/>
    <property type="match status" value="1"/>
</dbReference>
<dbReference type="InterPro" id="IPR011990">
    <property type="entry name" value="TPR-like_helical_dom_sf"/>
</dbReference>
<dbReference type="RefSeq" id="WP_003526931.1">
    <property type="nucleotide sequence ID" value="NZ_AGVV01000009.1"/>
</dbReference>
<evidence type="ECO:0000259" key="2">
    <source>
        <dbReference type="PROSITE" id="PS50125"/>
    </source>
</evidence>
<evidence type="ECO:0000256" key="1">
    <source>
        <dbReference type="PROSITE-ProRule" id="PRU00339"/>
    </source>
</evidence>
<dbReference type="PATRIC" id="fig|1107881.3.peg.1382"/>
<dbReference type="Proteomes" id="UP000004038">
    <property type="component" value="Unassembled WGS sequence"/>
</dbReference>
<proteinExistence type="predicted"/>
<dbReference type="EMBL" id="AGVV01000009">
    <property type="protein sequence ID" value="EHK78653.1"/>
    <property type="molecule type" value="Genomic_DNA"/>
</dbReference>
<feature type="repeat" description="TPR" evidence="1">
    <location>
        <begin position="455"/>
        <end position="488"/>
    </location>
</feature>
<dbReference type="InterPro" id="IPR001054">
    <property type="entry name" value="A/G_cyclase"/>
</dbReference>
<dbReference type="SUPFAM" id="SSF48452">
    <property type="entry name" value="TPR-like"/>
    <property type="match status" value="1"/>
</dbReference>
<dbReference type="Pfam" id="PF00211">
    <property type="entry name" value="Guanylate_cyc"/>
    <property type="match status" value="1"/>
</dbReference>
<dbReference type="SUPFAM" id="SSF55073">
    <property type="entry name" value="Nucleotide cyclase"/>
    <property type="match status" value="1"/>
</dbReference>
<dbReference type="CDD" id="cd07302">
    <property type="entry name" value="CHD"/>
    <property type="match status" value="1"/>
</dbReference>
<dbReference type="AlphaFoldDB" id="H0FW17"/>
<dbReference type="Gene3D" id="1.25.40.10">
    <property type="entry name" value="Tetratricopeptide repeat domain"/>
    <property type="match status" value="1"/>
</dbReference>
<dbReference type="GO" id="GO:0035556">
    <property type="term" value="P:intracellular signal transduction"/>
    <property type="evidence" value="ECO:0007669"/>
    <property type="project" value="InterPro"/>
</dbReference>
<dbReference type="Gene3D" id="3.30.70.1230">
    <property type="entry name" value="Nucleotide cyclase"/>
    <property type="match status" value="1"/>
</dbReference>
<dbReference type="GO" id="GO:0006493">
    <property type="term" value="P:protein O-linked glycosylation"/>
    <property type="evidence" value="ECO:0007669"/>
    <property type="project" value="InterPro"/>
</dbReference>
<dbReference type="PANTHER" id="PTHR44366:SF1">
    <property type="entry name" value="UDP-N-ACETYLGLUCOSAMINE--PEPTIDE N-ACETYLGLUCOSAMINYLTRANSFERASE 110 KDA SUBUNIT"/>
    <property type="match status" value="1"/>
</dbReference>
<dbReference type="GO" id="GO:0004016">
    <property type="term" value="F:adenylate cyclase activity"/>
    <property type="evidence" value="ECO:0007669"/>
    <property type="project" value="UniProtKB-ARBA"/>
</dbReference>
<feature type="domain" description="Guanylate cyclase" evidence="2">
    <location>
        <begin position="12"/>
        <end position="127"/>
    </location>
</feature>
<organism evidence="3 4">
    <name type="scientific">Sinorhizobium meliloti CCNWSX0020</name>
    <dbReference type="NCBI Taxonomy" id="1107881"/>
    <lineage>
        <taxon>Bacteria</taxon>
        <taxon>Pseudomonadati</taxon>
        <taxon>Pseudomonadota</taxon>
        <taxon>Alphaproteobacteria</taxon>
        <taxon>Hyphomicrobiales</taxon>
        <taxon>Rhizobiaceae</taxon>
        <taxon>Sinorhizobium/Ensifer group</taxon>
        <taxon>Sinorhizobium</taxon>
    </lineage>
</organism>
<dbReference type="Pfam" id="PF13424">
    <property type="entry name" value="TPR_12"/>
    <property type="match status" value="1"/>
</dbReference>
<accession>H0FW17</accession>
<dbReference type="SMART" id="SM00028">
    <property type="entry name" value="TPR"/>
    <property type="match status" value="4"/>
</dbReference>
<reference evidence="3 4" key="1">
    <citation type="journal article" date="2012" name="J. Bacteriol.">
        <title>Draft Genome Sequence of Sinorhizobium meliloti CCNWSX0020, a Nitrogen-Fixing Symbiont with Copper Tolerance Capability Isolated from Lead-Zinc Mine Tailings.</title>
        <authorList>
            <person name="Li Z."/>
            <person name="Ma Z."/>
            <person name="Hao X."/>
            <person name="Wei G."/>
        </authorList>
    </citation>
    <scope>NUCLEOTIDE SEQUENCE [LARGE SCALE GENOMIC DNA]</scope>
    <source>
        <strain evidence="3 4">CCNWSX0020</strain>
    </source>
</reference>
<dbReference type="InterPro" id="IPR029787">
    <property type="entry name" value="Nucleotide_cyclase"/>
</dbReference>
<dbReference type="PROSITE" id="PS50125">
    <property type="entry name" value="GUANYLATE_CYCLASE_2"/>
    <property type="match status" value="1"/>
</dbReference>
<dbReference type="GO" id="GO:0009190">
    <property type="term" value="P:cyclic nucleotide biosynthetic process"/>
    <property type="evidence" value="ECO:0007669"/>
    <property type="project" value="InterPro"/>
</dbReference>
<dbReference type="GO" id="GO:0097363">
    <property type="term" value="F:protein O-acetylglucosaminyltransferase activity"/>
    <property type="evidence" value="ECO:0007669"/>
    <property type="project" value="TreeGrafter"/>
</dbReference>
<gene>
    <name evidence="3" type="ORF">SM0020_06897</name>
</gene>
<name>H0FW17_RHIML</name>
<evidence type="ECO:0000313" key="3">
    <source>
        <dbReference type="EMBL" id="EHK78653.1"/>
    </source>
</evidence>
<keyword evidence="1" id="KW-0802">TPR repeat</keyword>
<protein>
    <submittedName>
        <fullName evidence="3">CyaF5 adenylate cyclase</fullName>
    </submittedName>
</protein>